<keyword evidence="4" id="KW-1185">Reference proteome</keyword>
<feature type="transmembrane region" description="Helical" evidence="1">
    <location>
        <begin position="148"/>
        <end position="181"/>
    </location>
</feature>
<reference evidence="2" key="1">
    <citation type="submission" date="2021-02" db="EMBL/GenBank/DDBJ databases">
        <authorList>
            <person name="Nowell W R."/>
        </authorList>
    </citation>
    <scope>NUCLEOTIDE SEQUENCE</scope>
</reference>
<keyword evidence="1" id="KW-0472">Membrane</keyword>
<evidence type="ECO:0000313" key="2">
    <source>
        <dbReference type="EMBL" id="CAF1270827.1"/>
    </source>
</evidence>
<name>A0A815BA31_ADIRI</name>
<evidence type="ECO:0000313" key="4">
    <source>
        <dbReference type="Proteomes" id="UP000663828"/>
    </source>
</evidence>
<gene>
    <name evidence="2" type="ORF">EDS130_LOCUS29020</name>
    <name evidence="3" type="ORF">XAT740_LOCUS34565</name>
</gene>
<dbReference type="Proteomes" id="UP000663828">
    <property type="component" value="Unassembled WGS sequence"/>
</dbReference>
<comment type="caution">
    <text evidence="2">The sequence shown here is derived from an EMBL/GenBank/DDBJ whole genome shotgun (WGS) entry which is preliminary data.</text>
</comment>
<proteinExistence type="predicted"/>
<evidence type="ECO:0000256" key="1">
    <source>
        <dbReference type="SAM" id="Phobius"/>
    </source>
</evidence>
<dbReference type="EMBL" id="CAJNOR010003388">
    <property type="protein sequence ID" value="CAF1408943.1"/>
    <property type="molecule type" value="Genomic_DNA"/>
</dbReference>
<evidence type="ECO:0000313" key="5">
    <source>
        <dbReference type="Proteomes" id="UP000663852"/>
    </source>
</evidence>
<organism evidence="2 5">
    <name type="scientific">Adineta ricciae</name>
    <name type="common">Rotifer</name>
    <dbReference type="NCBI Taxonomy" id="249248"/>
    <lineage>
        <taxon>Eukaryota</taxon>
        <taxon>Metazoa</taxon>
        <taxon>Spiralia</taxon>
        <taxon>Gnathifera</taxon>
        <taxon>Rotifera</taxon>
        <taxon>Eurotatoria</taxon>
        <taxon>Bdelloidea</taxon>
        <taxon>Adinetida</taxon>
        <taxon>Adinetidae</taxon>
        <taxon>Adineta</taxon>
    </lineage>
</organism>
<dbReference type="OrthoDB" id="9984110at2759"/>
<keyword evidence="1" id="KW-0812">Transmembrane</keyword>
<accession>A0A815BA31</accession>
<sequence>MTSIGGRCPMTSLYHSERSFETCDCASSAKCVRKSALLNNTSGAVIFTVPGIYIGCYVVEALLQSDLTCFYNQTCITQLQSYLFSRVPINVTVLDKSVLLNFSENSTVEAIIDELMVDEWDKLILYKNYYNECKPTKCIYTYETKYSIIYIITILAGLIGGLTTALKLIVPRVVSVIAFCLRKWKLRHATIMPTIQT</sequence>
<dbReference type="AlphaFoldDB" id="A0A815BA31"/>
<evidence type="ECO:0000313" key="3">
    <source>
        <dbReference type="EMBL" id="CAF1408943.1"/>
    </source>
</evidence>
<protein>
    <submittedName>
        <fullName evidence="2">Uncharacterized protein</fullName>
    </submittedName>
</protein>
<keyword evidence="1" id="KW-1133">Transmembrane helix</keyword>
<dbReference type="EMBL" id="CAJNOJ010000193">
    <property type="protein sequence ID" value="CAF1270827.1"/>
    <property type="molecule type" value="Genomic_DNA"/>
</dbReference>
<dbReference type="Proteomes" id="UP000663852">
    <property type="component" value="Unassembled WGS sequence"/>
</dbReference>